<evidence type="ECO:0000256" key="3">
    <source>
        <dbReference type="ARBA" id="ARBA00023027"/>
    </source>
</evidence>
<evidence type="ECO:0000256" key="1">
    <source>
        <dbReference type="ARBA" id="ARBA00012928"/>
    </source>
</evidence>
<dbReference type="KEGG" id="saca:FFV09_00950"/>
<protein>
    <recommendedName>
        <fullName evidence="1">protein acetyllysine N-acetyltransferase</fullName>
        <ecNumber evidence="1">2.3.1.286</ecNumber>
    </recommendedName>
</protein>
<keyword evidence="2" id="KW-0808">Transferase</keyword>
<sequence>MQTIKKIEKVVELIQHSRSTVIFTGAGVSTASGIPDFRSSDGLWHNHDPLKVSHVKLVYEDPKSLFSFYADRYREFITHEPNGAHRILAKWQQDGLINKVVTQNIDDYHQQAGSKNVIELHGNMEVRCQHCNRLLPASRFLKGYGRCQQPSLEIDEMCNGILRPNVVLFGEELPQKTFKQASKAHMEAELCIIIGSSCSIYPANLLPRQTVSSNNGKIVIINKGETELDHLASVKISEWEALLSLQEIDRSLQKT</sequence>
<dbReference type="InterPro" id="IPR003000">
    <property type="entry name" value="Sirtuin"/>
</dbReference>
<dbReference type="PANTHER" id="PTHR11085:SF10">
    <property type="entry name" value="NAD-DEPENDENT PROTEIN DEACYLASE SIRTUIN-5, MITOCHONDRIAL-RELATED"/>
    <property type="match status" value="1"/>
</dbReference>
<dbReference type="EC" id="2.3.1.286" evidence="1"/>
<dbReference type="OrthoDB" id="9800582at2"/>
<comment type="caution">
    <text evidence="4">Lacks conserved residue(s) required for the propagation of feature annotation.</text>
</comment>
<dbReference type="InterPro" id="IPR026591">
    <property type="entry name" value="Sirtuin_cat_small_dom_sf"/>
</dbReference>
<evidence type="ECO:0000259" key="5">
    <source>
        <dbReference type="PROSITE" id="PS50305"/>
    </source>
</evidence>
<keyword evidence="3" id="KW-0520">NAD</keyword>
<reference evidence="6 7" key="1">
    <citation type="submission" date="2019-06" db="EMBL/GenBank/DDBJ databases">
        <title>Saccharibacillus brassicae sp. nov., an endophytic bacterium isolated from Chinese cabbage seeds (Brassica pekinensis).</title>
        <authorList>
            <person name="Jiang L."/>
            <person name="Lee J."/>
            <person name="Kim S.W."/>
        </authorList>
    </citation>
    <scope>NUCLEOTIDE SEQUENCE [LARGE SCALE GENOMIC DNA]</scope>
    <source>
        <strain evidence="7">KCTC 43072 / ATSA2</strain>
    </source>
</reference>
<feature type="domain" description="Deacetylase sirtuin-type" evidence="5">
    <location>
        <begin position="1"/>
        <end position="255"/>
    </location>
</feature>
<dbReference type="NCBIfam" id="NF001753">
    <property type="entry name" value="PRK00481.1-3"/>
    <property type="match status" value="1"/>
</dbReference>
<dbReference type="SUPFAM" id="SSF52467">
    <property type="entry name" value="DHS-like NAD/FAD-binding domain"/>
    <property type="match status" value="1"/>
</dbReference>
<dbReference type="InterPro" id="IPR026590">
    <property type="entry name" value="Ssirtuin_cat_dom"/>
</dbReference>
<dbReference type="RefSeq" id="WP_141445935.1">
    <property type="nucleotide sequence ID" value="NZ_CP041217.1"/>
</dbReference>
<dbReference type="Proteomes" id="UP000316968">
    <property type="component" value="Chromosome"/>
</dbReference>
<keyword evidence="7" id="KW-1185">Reference proteome</keyword>
<dbReference type="Pfam" id="PF02146">
    <property type="entry name" value="SIR2"/>
    <property type="match status" value="1"/>
</dbReference>
<evidence type="ECO:0000256" key="4">
    <source>
        <dbReference type="PROSITE-ProRule" id="PRU00236"/>
    </source>
</evidence>
<dbReference type="InterPro" id="IPR050134">
    <property type="entry name" value="NAD-dep_sirtuin_deacylases"/>
</dbReference>
<evidence type="ECO:0000313" key="7">
    <source>
        <dbReference type="Proteomes" id="UP000316968"/>
    </source>
</evidence>
<dbReference type="PROSITE" id="PS50305">
    <property type="entry name" value="SIRTUIN"/>
    <property type="match status" value="1"/>
</dbReference>
<dbReference type="GO" id="GO:0070403">
    <property type="term" value="F:NAD+ binding"/>
    <property type="evidence" value="ECO:0007669"/>
    <property type="project" value="InterPro"/>
</dbReference>
<name>A0A4Y6UT50_SACBS</name>
<organism evidence="6 7">
    <name type="scientific">Saccharibacillus brassicae</name>
    <dbReference type="NCBI Taxonomy" id="2583377"/>
    <lineage>
        <taxon>Bacteria</taxon>
        <taxon>Bacillati</taxon>
        <taxon>Bacillota</taxon>
        <taxon>Bacilli</taxon>
        <taxon>Bacillales</taxon>
        <taxon>Paenibacillaceae</taxon>
        <taxon>Saccharibacillus</taxon>
    </lineage>
</organism>
<dbReference type="GO" id="GO:0017136">
    <property type="term" value="F:histone deacetylase activity, NAD-dependent"/>
    <property type="evidence" value="ECO:0007669"/>
    <property type="project" value="TreeGrafter"/>
</dbReference>
<dbReference type="EMBL" id="CP041217">
    <property type="protein sequence ID" value="QDH19546.1"/>
    <property type="molecule type" value="Genomic_DNA"/>
</dbReference>
<dbReference type="InterPro" id="IPR029035">
    <property type="entry name" value="DHS-like_NAD/FAD-binding_dom"/>
</dbReference>
<dbReference type="PANTHER" id="PTHR11085">
    <property type="entry name" value="NAD-DEPENDENT PROTEIN DEACYLASE SIRTUIN-5, MITOCHONDRIAL-RELATED"/>
    <property type="match status" value="1"/>
</dbReference>
<dbReference type="Gene3D" id="3.30.1600.10">
    <property type="entry name" value="SIR2/SIRT2 'Small Domain"/>
    <property type="match status" value="1"/>
</dbReference>
<dbReference type="Gene3D" id="3.40.50.1220">
    <property type="entry name" value="TPP-binding domain"/>
    <property type="match status" value="1"/>
</dbReference>
<gene>
    <name evidence="6" type="ORF">FFV09_00950</name>
</gene>
<evidence type="ECO:0000313" key="6">
    <source>
        <dbReference type="EMBL" id="QDH19546.1"/>
    </source>
</evidence>
<evidence type="ECO:0000256" key="2">
    <source>
        <dbReference type="ARBA" id="ARBA00022679"/>
    </source>
</evidence>
<proteinExistence type="predicted"/>
<dbReference type="AlphaFoldDB" id="A0A4Y6UT50"/>
<accession>A0A4Y6UT50</accession>